<sequence length="548" mass="61695">MNAVAQASRLLPEILAKIFSYNVAENVKWRKKKPGIGWISVTHVCRHWRQVALDHCRLWRHINLSLDEKLVEMFLVRSREAPLVISWIPGTVYNAPIKIAQLAYVEKLHLGKFDGRVEGLERLLGSPAPVLEVAEILCPPLICPADLFGGLAPRLRCLCLHQCSDFSSSWTSPIFSQLVSLKIEHTKGSSAPKPPRAEVFDALKSMVMLEELILNYCLPKCLQNSSTPEAFALASPFLQRLTLSGDFMDIVDLLRCTRIPDHGVLLDLTCTTPQSATVFREILPLLAEAGGNSPAPFSRMEVESQTERVFSLRAERSSDQTTPSISVRFEWGLVSEWTAIEVMRAVFKTLPVEHLHSLDIDIEELSAMTWWGDRHRFDRALWLDMLGSANELTKIAVWGTAVHSFCPVLRLTTRDGHHWQSSPETTSPGGQMTFFLPRLKSLSLFQMDFAHFYPDEGLRLRKLLPLLLQERNATIPPLVELELGACCHRMADELDLLVKSLVLCDNSYSEDEDSAASEEDEDDEDEDEDEDGDEDDGDWEGDDGMDES</sequence>
<protein>
    <submittedName>
        <fullName evidence="1">Uncharacterized protein</fullName>
    </submittedName>
</protein>
<evidence type="ECO:0000313" key="1">
    <source>
        <dbReference type="EMBL" id="KAI0061444.1"/>
    </source>
</evidence>
<gene>
    <name evidence="1" type="ORF">BV25DRAFT_1992144</name>
</gene>
<keyword evidence="2" id="KW-1185">Reference proteome</keyword>
<reference evidence="1" key="1">
    <citation type="submission" date="2021-03" db="EMBL/GenBank/DDBJ databases">
        <authorList>
            <consortium name="DOE Joint Genome Institute"/>
            <person name="Ahrendt S."/>
            <person name="Looney B.P."/>
            <person name="Miyauchi S."/>
            <person name="Morin E."/>
            <person name="Drula E."/>
            <person name="Courty P.E."/>
            <person name="Chicoki N."/>
            <person name="Fauchery L."/>
            <person name="Kohler A."/>
            <person name="Kuo A."/>
            <person name="Labutti K."/>
            <person name="Pangilinan J."/>
            <person name="Lipzen A."/>
            <person name="Riley R."/>
            <person name="Andreopoulos W."/>
            <person name="He G."/>
            <person name="Johnson J."/>
            <person name="Barry K.W."/>
            <person name="Grigoriev I.V."/>
            <person name="Nagy L."/>
            <person name="Hibbett D."/>
            <person name="Henrissat B."/>
            <person name="Matheny P.B."/>
            <person name="Labbe J."/>
            <person name="Martin F."/>
        </authorList>
    </citation>
    <scope>NUCLEOTIDE SEQUENCE</scope>
    <source>
        <strain evidence="1">HHB10654</strain>
    </source>
</reference>
<accession>A0ACB8SY95</accession>
<organism evidence="1 2">
    <name type="scientific">Artomyces pyxidatus</name>
    <dbReference type="NCBI Taxonomy" id="48021"/>
    <lineage>
        <taxon>Eukaryota</taxon>
        <taxon>Fungi</taxon>
        <taxon>Dikarya</taxon>
        <taxon>Basidiomycota</taxon>
        <taxon>Agaricomycotina</taxon>
        <taxon>Agaricomycetes</taxon>
        <taxon>Russulales</taxon>
        <taxon>Auriscalpiaceae</taxon>
        <taxon>Artomyces</taxon>
    </lineage>
</organism>
<reference evidence="1" key="2">
    <citation type="journal article" date="2022" name="New Phytol.">
        <title>Evolutionary transition to the ectomycorrhizal habit in the genomes of a hyperdiverse lineage of mushroom-forming fungi.</title>
        <authorList>
            <person name="Looney B."/>
            <person name="Miyauchi S."/>
            <person name="Morin E."/>
            <person name="Drula E."/>
            <person name="Courty P.E."/>
            <person name="Kohler A."/>
            <person name="Kuo A."/>
            <person name="LaButti K."/>
            <person name="Pangilinan J."/>
            <person name="Lipzen A."/>
            <person name="Riley R."/>
            <person name="Andreopoulos W."/>
            <person name="He G."/>
            <person name="Johnson J."/>
            <person name="Nolan M."/>
            <person name="Tritt A."/>
            <person name="Barry K.W."/>
            <person name="Grigoriev I.V."/>
            <person name="Nagy L.G."/>
            <person name="Hibbett D."/>
            <person name="Henrissat B."/>
            <person name="Matheny P.B."/>
            <person name="Labbe J."/>
            <person name="Martin F.M."/>
        </authorList>
    </citation>
    <scope>NUCLEOTIDE SEQUENCE</scope>
    <source>
        <strain evidence="1">HHB10654</strain>
    </source>
</reference>
<proteinExistence type="predicted"/>
<name>A0ACB8SY95_9AGAM</name>
<dbReference type="Proteomes" id="UP000814140">
    <property type="component" value="Unassembled WGS sequence"/>
</dbReference>
<comment type="caution">
    <text evidence="1">The sequence shown here is derived from an EMBL/GenBank/DDBJ whole genome shotgun (WGS) entry which is preliminary data.</text>
</comment>
<dbReference type="EMBL" id="MU277212">
    <property type="protein sequence ID" value="KAI0061444.1"/>
    <property type="molecule type" value="Genomic_DNA"/>
</dbReference>
<evidence type="ECO:0000313" key="2">
    <source>
        <dbReference type="Proteomes" id="UP000814140"/>
    </source>
</evidence>